<keyword evidence="7" id="KW-0032">Aminotransferase</keyword>
<evidence type="ECO:0000256" key="4">
    <source>
        <dbReference type="ARBA" id="ARBA00023239"/>
    </source>
</evidence>
<dbReference type="GO" id="GO:0030170">
    <property type="term" value="F:pyridoxal phosphate binding"/>
    <property type="evidence" value="ECO:0007669"/>
    <property type="project" value="InterPro"/>
</dbReference>
<evidence type="ECO:0000259" key="6">
    <source>
        <dbReference type="Pfam" id="PF00155"/>
    </source>
</evidence>
<dbReference type="CDD" id="cd00609">
    <property type="entry name" value="AAT_like"/>
    <property type="match status" value="1"/>
</dbReference>
<evidence type="ECO:0000256" key="2">
    <source>
        <dbReference type="ARBA" id="ARBA00012224"/>
    </source>
</evidence>
<dbReference type="PANTHER" id="PTHR43525">
    <property type="entry name" value="PROTEIN MALY"/>
    <property type="match status" value="1"/>
</dbReference>
<evidence type="ECO:0000256" key="5">
    <source>
        <dbReference type="ARBA" id="ARBA00037974"/>
    </source>
</evidence>
<comment type="cofactor">
    <cofactor evidence="1">
        <name>pyridoxal 5'-phosphate</name>
        <dbReference type="ChEBI" id="CHEBI:597326"/>
    </cofactor>
</comment>
<dbReference type="EMBL" id="CYGY02000050">
    <property type="protein sequence ID" value="SIT46222.1"/>
    <property type="molecule type" value="Genomic_DNA"/>
</dbReference>
<dbReference type="Pfam" id="PF00155">
    <property type="entry name" value="Aminotran_1_2"/>
    <property type="match status" value="1"/>
</dbReference>
<keyword evidence="7" id="KW-0808">Transferase</keyword>
<dbReference type="Gene3D" id="3.40.640.10">
    <property type="entry name" value="Type I PLP-dependent aspartate aminotransferase-like (Major domain)"/>
    <property type="match status" value="1"/>
</dbReference>
<keyword evidence="3" id="KW-0663">Pyridoxal phosphate</keyword>
<dbReference type="AlphaFoldDB" id="A0A1N7SFW4"/>
<dbReference type="OrthoDB" id="9803354at2"/>
<dbReference type="PANTHER" id="PTHR43525:SF1">
    <property type="entry name" value="PROTEIN MALY"/>
    <property type="match status" value="1"/>
</dbReference>
<keyword evidence="4" id="KW-0456">Lyase</keyword>
<dbReference type="InterPro" id="IPR027619">
    <property type="entry name" value="C-S_lyase_PatB-like"/>
</dbReference>
<dbReference type="EC" id="4.4.1.13" evidence="2"/>
<keyword evidence="8" id="KW-1185">Reference proteome</keyword>
<evidence type="ECO:0000256" key="1">
    <source>
        <dbReference type="ARBA" id="ARBA00001933"/>
    </source>
</evidence>
<evidence type="ECO:0000313" key="8">
    <source>
        <dbReference type="Proteomes" id="UP000195569"/>
    </source>
</evidence>
<dbReference type="Gene3D" id="3.90.1150.10">
    <property type="entry name" value="Aspartate Aminotransferase, domain 1"/>
    <property type="match status" value="1"/>
</dbReference>
<dbReference type="InterPro" id="IPR015424">
    <property type="entry name" value="PyrdxlP-dep_Trfase"/>
</dbReference>
<evidence type="ECO:0000313" key="7">
    <source>
        <dbReference type="EMBL" id="SIT46222.1"/>
    </source>
</evidence>
<sequence>MSYDFDRLISRCGTNALAEDGFENYLFGADAPAPALDVPREELISMWVADMQFAAPDAAIDAISERLKHPVFGYTMNFDDQLYQAFHAWCVERYDWRFAREDMLVALGVIPALFGLVEYVCQPGDKVLSLTPAYGYFKHATVQRDREFVTSRLLASGDGGYTIDFDDFEAKVSDPAVKLFFLCHPHNPTGRVWTEEELRRMGELCIANGVKIVSDEIHCDLLRSGSRHTPLARLFPGSRDIITCMAVSKTFNLAGMMIATVIIPDPALRSEWKRRHYPFVNPLSLSAAIGAYRNGAPWLDQLRAYLDDNFAWTQRFLEKHLPKAEFRIPDATYLAWVDLRAYFDESVNLTRFFLEKAGVILEGGEMFVENGHCRIRLNLACPRAQVRRSLEKIRDAIVGFREGQRINCNSHPLDQLS</sequence>
<protein>
    <recommendedName>
        <fullName evidence="2">cysteine-S-conjugate beta-lyase</fullName>
        <ecNumber evidence="2">4.4.1.13</ecNumber>
    </recommendedName>
</protein>
<dbReference type="SUPFAM" id="SSF53383">
    <property type="entry name" value="PLP-dependent transferases"/>
    <property type="match status" value="1"/>
</dbReference>
<dbReference type="RefSeq" id="WP_087736975.1">
    <property type="nucleotide sequence ID" value="NZ_CYGY02000050.1"/>
</dbReference>
<dbReference type="InterPro" id="IPR004839">
    <property type="entry name" value="Aminotransferase_I/II_large"/>
</dbReference>
<reference evidence="7" key="1">
    <citation type="submission" date="2016-12" db="EMBL/GenBank/DDBJ databases">
        <authorList>
            <person name="Moulin L."/>
        </authorList>
    </citation>
    <scope>NUCLEOTIDE SEQUENCE [LARGE SCALE GENOMIC DNA]</scope>
    <source>
        <strain evidence="7">STM 7183</strain>
    </source>
</reference>
<dbReference type="InterPro" id="IPR015421">
    <property type="entry name" value="PyrdxlP-dep_Trfase_major"/>
</dbReference>
<dbReference type="Proteomes" id="UP000195569">
    <property type="component" value="Unassembled WGS sequence"/>
</dbReference>
<name>A0A1N7SFW4_9BURK</name>
<feature type="domain" description="Aminotransferase class I/classII large" evidence="6">
    <location>
        <begin position="50"/>
        <end position="393"/>
    </location>
</feature>
<comment type="similarity">
    <text evidence="5">Belongs to the class-II pyridoxal-phosphate-dependent aminotransferase family. MalY/PatB cystathionine beta-lyase subfamily.</text>
</comment>
<accession>A0A1N7SFW4</accession>
<dbReference type="GO" id="GO:0008483">
    <property type="term" value="F:transaminase activity"/>
    <property type="evidence" value="ECO:0007669"/>
    <property type="project" value="UniProtKB-KW"/>
</dbReference>
<gene>
    <name evidence="7" type="ORF">BN2476_500105</name>
</gene>
<dbReference type="NCBIfam" id="TIGR04350">
    <property type="entry name" value="C_S_lyase_PatB"/>
    <property type="match status" value="1"/>
</dbReference>
<dbReference type="InterPro" id="IPR051798">
    <property type="entry name" value="Class-II_PLP-Dep_Aminotrans"/>
</dbReference>
<organism evidence="7 8">
    <name type="scientific">Paraburkholderia piptadeniae</name>
    <dbReference type="NCBI Taxonomy" id="1701573"/>
    <lineage>
        <taxon>Bacteria</taxon>
        <taxon>Pseudomonadati</taxon>
        <taxon>Pseudomonadota</taxon>
        <taxon>Betaproteobacteria</taxon>
        <taxon>Burkholderiales</taxon>
        <taxon>Burkholderiaceae</taxon>
        <taxon>Paraburkholderia</taxon>
    </lineage>
</organism>
<dbReference type="InterPro" id="IPR015422">
    <property type="entry name" value="PyrdxlP-dep_Trfase_small"/>
</dbReference>
<proteinExistence type="inferred from homology"/>
<dbReference type="GO" id="GO:0047804">
    <property type="term" value="F:cysteine-S-conjugate beta-lyase activity"/>
    <property type="evidence" value="ECO:0007669"/>
    <property type="project" value="UniProtKB-EC"/>
</dbReference>
<evidence type="ECO:0000256" key="3">
    <source>
        <dbReference type="ARBA" id="ARBA00022898"/>
    </source>
</evidence>
<comment type="caution">
    <text evidence="7">The sequence shown here is derived from an EMBL/GenBank/DDBJ whole genome shotgun (WGS) entry which is preliminary data.</text>
</comment>